<dbReference type="EMBL" id="CAJGYM010000002">
    <property type="protein sequence ID" value="CAD6185567.1"/>
    <property type="molecule type" value="Genomic_DNA"/>
</dbReference>
<protein>
    <submittedName>
        <fullName evidence="7">Uncharacterized protein</fullName>
    </submittedName>
</protein>
<reference evidence="7" key="1">
    <citation type="submission" date="2020-10" db="EMBL/GenBank/DDBJ databases">
        <authorList>
            <person name="Kikuchi T."/>
        </authorList>
    </citation>
    <scope>NUCLEOTIDE SEQUENCE</scope>
    <source>
        <strain evidence="7">NKZ352</strain>
    </source>
</reference>
<dbReference type="GO" id="GO:0008239">
    <property type="term" value="F:dipeptidyl-peptidase activity"/>
    <property type="evidence" value="ECO:0007669"/>
    <property type="project" value="TreeGrafter"/>
</dbReference>
<dbReference type="SUPFAM" id="SSF53474">
    <property type="entry name" value="alpha/beta-Hydrolases"/>
    <property type="match status" value="1"/>
</dbReference>
<dbReference type="PANTHER" id="PTHR11010">
    <property type="entry name" value="PROTEASE S28 PRO-X CARBOXYPEPTIDASE-RELATED"/>
    <property type="match status" value="1"/>
</dbReference>
<dbReference type="GO" id="GO:0006508">
    <property type="term" value="P:proteolysis"/>
    <property type="evidence" value="ECO:0007669"/>
    <property type="project" value="UniProtKB-KW"/>
</dbReference>
<proteinExistence type="inferred from homology"/>
<dbReference type="Proteomes" id="UP000835052">
    <property type="component" value="Unassembled WGS sequence"/>
</dbReference>
<dbReference type="AlphaFoldDB" id="A0A8S1GPF9"/>
<dbReference type="GO" id="GO:0070008">
    <property type="term" value="F:serine-type exopeptidase activity"/>
    <property type="evidence" value="ECO:0007669"/>
    <property type="project" value="InterPro"/>
</dbReference>
<feature type="signal peptide" evidence="6">
    <location>
        <begin position="1"/>
        <end position="17"/>
    </location>
</feature>
<dbReference type="OrthoDB" id="1735038at2759"/>
<dbReference type="InterPro" id="IPR029058">
    <property type="entry name" value="AB_hydrolase_fold"/>
</dbReference>
<evidence type="ECO:0000256" key="3">
    <source>
        <dbReference type="ARBA" id="ARBA00022729"/>
    </source>
</evidence>
<evidence type="ECO:0000313" key="8">
    <source>
        <dbReference type="Proteomes" id="UP000835052"/>
    </source>
</evidence>
<dbReference type="Gene3D" id="1.20.120.980">
    <property type="entry name" value="Serine carboxypeptidase S28, SKS domain"/>
    <property type="match status" value="1"/>
</dbReference>
<comment type="similarity">
    <text evidence="1">Belongs to the peptidase S28 family.</text>
</comment>
<evidence type="ECO:0000256" key="2">
    <source>
        <dbReference type="ARBA" id="ARBA00022670"/>
    </source>
</evidence>
<dbReference type="InterPro" id="IPR042269">
    <property type="entry name" value="Ser_carbopepase_S28_SKS"/>
</dbReference>
<organism evidence="7 8">
    <name type="scientific">Caenorhabditis auriculariae</name>
    <dbReference type="NCBI Taxonomy" id="2777116"/>
    <lineage>
        <taxon>Eukaryota</taxon>
        <taxon>Metazoa</taxon>
        <taxon>Ecdysozoa</taxon>
        <taxon>Nematoda</taxon>
        <taxon>Chromadorea</taxon>
        <taxon>Rhabditida</taxon>
        <taxon>Rhabditina</taxon>
        <taxon>Rhabditomorpha</taxon>
        <taxon>Rhabditoidea</taxon>
        <taxon>Rhabditidae</taxon>
        <taxon>Peloderinae</taxon>
        <taxon>Caenorhabditis</taxon>
    </lineage>
</organism>
<sequence length="515" mass="58413">MTRFWLLVAFLSTAVVARHPALHPFIFGRPVDRGFVGHGEHVAGISHSDYENLDAQVQKFNFSQKVDNFDVNNNAVYNQRYWYNPTYSQKKNIIFLMIQGESPATDLWITNGGYQYLQWAKMFGADAFQLEHRCFGYSRPYPDTSFKNIKVCTMEQALADIHNFINAMNKKYNFQNPKWVTFGGSYPGALSALFRATYPQDTVGAVASSAPMLWTLDFFQYTQVMEDVITQTDPNCRDQVALAFSTMQTLTLNGQITKLNSYFQLDPPFVNGNYTQKDIDNFFSNVVGYFQGVIQYTYDGRNDATKNGLNVKNLCQIMTDNKKIPDVVSRVKAVIDWINKMNGDPVGPFANSYSDMIKALVNGTYDDENFQQNAAARGWMWLCCNELGVLQTTDQGRNIFQQTIPLNYYIDMCTDMFDPSVDIKYIRDRNLRTLNTFGGNANYKATNVVLPNGSYDPWHVLGTNATDSVNHVTPLLIQGAAHCSDMYPTYPNEPAALASNRAIIQNQLQYFLGIN</sequence>
<dbReference type="PANTHER" id="PTHR11010:SF30">
    <property type="entry name" value="SERINE PROTEASE K12H4.7"/>
    <property type="match status" value="1"/>
</dbReference>
<name>A0A8S1GPF9_9PELO</name>
<keyword evidence="2" id="KW-0645">Protease</keyword>
<dbReference type="InterPro" id="IPR008758">
    <property type="entry name" value="Peptidase_S28"/>
</dbReference>
<dbReference type="Gene3D" id="3.40.50.1820">
    <property type="entry name" value="alpha/beta hydrolase"/>
    <property type="match status" value="1"/>
</dbReference>
<comment type="caution">
    <text evidence="7">The sequence shown here is derived from an EMBL/GenBank/DDBJ whole genome shotgun (WGS) entry which is preliminary data.</text>
</comment>
<keyword evidence="8" id="KW-1185">Reference proteome</keyword>
<evidence type="ECO:0000256" key="5">
    <source>
        <dbReference type="ARBA" id="ARBA00023180"/>
    </source>
</evidence>
<dbReference type="FunFam" id="1.20.120.980:FF:000003">
    <property type="entry name" value="Serine protease 16"/>
    <property type="match status" value="1"/>
</dbReference>
<evidence type="ECO:0000256" key="4">
    <source>
        <dbReference type="ARBA" id="ARBA00022801"/>
    </source>
</evidence>
<evidence type="ECO:0000256" key="6">
    <source>
        <dbReference type="SAM" id="SignalP"/>
    </source>
</evidence>
<feature type="chain" id="PRO_5035895945" evidence="6">
    <location>
        <begin position="18"/>
        <end position="515"/>
    </location>
</feature>
<keyword evidence="5" id="KW-0325">Glycoprotein</keyword>
<keyword evidence="3 6" id="KW-0732">Signal</keyword>
<dbReference type="Pfam" id="PF05577">
    <property type="entry name" value="Peptidase_S28"/>
    <property type="match status" value="1"/>
</dbReference>
<accession>A0A8S1GPF9</accession>
<evidence type="ECO:0000256" key="1">
    <source>
        <dbReference type="ARBA" id="ARBA00011079"/>
    </source>
</evidence>
<keyword evidence="4" id="KW-0378">Hydrolase</keyword>
<evidence type="ECO:0000313" key="7">
    <source>
        <dbReference type="EMBL" id="CAD6185567.1"/>
    </source>
</evidence>
<gene>
    <name evidence="7" type="ORF">CAUJ_LOCUS1486</name>
</gene>